<feature type="compositionally biased region" description="Basic residues" evidence="1">
    <location>
        <begin position="24"/>
        <end position="55"/>
    </location>
</feature>
<evidence type="ECO:0000313" key="3">
    <source>
        <dbReference type="RefSeq" id="XP_020082840.1"/>
    </source>
</evidence>
<protein>
    <submittedName>
        <fullName evidence="3">Uncharacterized protein LOC109706440</fullName>
    </submittedName>
</protein>
<feature type="compositionally biased region" description="Basic and acidic residues" evidence="1">
    <location>
        <begin position="59"/>
        <end position="72"/>
    </location>
</feature>
<keyword evidence="2" id="KW-1185">Reference proteome</keyword>
<reference evidence="3" key="2">
    <citation type="submission" date="2025-08" db="UniProtKB">
        <authorList>
            <consortium name="RefSeq"/>
        </authorList>
    </citation>
    <scope>IDENTIFICATION</scope>
    <source>
        <tissue evidence="3">Leaf</tissue>
    </source>
</reference>
<sequence>MAADSTDLAVLDSKPRHPQLICLKPRHPRPIRPKPRHPLPIRPKPRHPRLIRRCPCRTAAHDSARDLSRSVDARAPSSTLMARTRGVPSDAASLHLEGRNPVDAPPLSWPFTAAEYRRHDPPPSRSQIRGSTVGSQPQRSSGISKARQLLDGDPERESGALLSNGFRPPSA</sequence>
<dbReference type="AlphaFoldDB" id="A0A6P5ENH2"/>
<reference evidence="2" key="1">
    <citation type="journal article" date="2015" name="Nat. Genet.">
        <title>The pineapple genome and the evolution of CAM photosynthesis.</title>
        <authorList>
            <person name="Ming R."/>
            <person name="VanBuren R."/>
            <person name="Wai C.M."/>
            <person name="Tang H."/>
            <person name="Schatz M.C."/>
            <person name="Bowers J.E."/>
            <person name="Lyons E."/>
            <person name="Wang M.L."/>
            <person name="Chen J."/>
            <person name="Biggers E."/>
            <person name="Zhang J."/>
            <person name="Huang L."/>
            <person name="Zhang L."/>
            <person name="Miao W."/>
            <person name="Zhang J."/>
            <person name="Ye Z."/>
            <person name="Miao C."/>
            <person name="Lin Z."/>
            <person name="Wang H."/>
            <person name="Zhou H."/>
            <person name="Yim W.C."/>
            <person name="Priest H.D."/>
            <person name="Zheng C."/>
            <person name="Woodhouse M."/>
            <person name="Edger P.P."/>
            <person name="Guyot R."/>
            <person name="Guo H.B."/>
            <person name="Guo H."/>
            <person name="Zheng G."/>
            <person name="Singh R."/>
            <person name="Sharma A."/>
            <person name="Min X."/>
            <person name="Zheng Y."/>
            <person name="Lee H."/>
            <person name="Gurtowski J."/>
            <person name="Sedlazeck F.J."/>
            <person name="Harkess A."/>
            <person name="McKain M.R."/>
            <person name="Liao Z."/>
            <person name="Fang J."/>
            <person name="Liu J."/>
            <person name="Zhang X."/>
            <person name="Zhang Q."/>
            <person name="Hu W."/>
            <person name="Qin Y."/>
            <person name="Wang K."/>
            <person name="Chen L.Y."/>
            <person name="Shirley N."/>
            <person name="Lin Y.R."/>
            <person name="Liu L.Y."/>
            <person name="Hernandez A.G."/>
            <person name="Wright C.L."/>
            <person name="Bulone V."/>
            <person name="Tuskan G.A."/>
            <person name="Heath K."/>
            <person name="Zee F."/>
            <person name="Moore P.H."/>
            <person name="Sunkar R."/>
            <person name="Leebens-Mack J.H."/>
            <person name="Mockler T."/>
            <person name="Bennetzen J.L."/>
            <person name="Freeling M."/>
            <person name="Sankoff D."/>
            <person name="Paterson A.H."/>
            <person name="Zhu X."/>
            <person name="Yang X."/>
            <person name="Smith J.A."/>
            <person name="Cushman J.C."/>
            <person name="Paull R.E."/>
            <person name="Yu Q."/>
        </authorList>
    </citation>
    <scope>NUCLEOTIDE SEQUENCE [LARGE SCALE GENOMIC DNA]</scope>
    <source>
        <strain evidence="2">cv. F153</strain>
    </source>
</reference>
<proteinExistence type="predicted"/>
<evidence type="ECO:0000256" key="1">
    <source>
        <dbReference type="SAM" id="MobiDB-lite"/>
    </source>
</evidence>
<dbReference type="Proteomes" id="UP000515123">
    <property type="component" value="Linkage group 2"/>
</dbReference>
<accession>A0A6P5ENH2</accession>
<feature type="compositionally biased region" description="Polar residues" evidence="1">
    <location>
        <begin position="125"/>
        <end position="143"/>
    </location>
</feature>
<dbReference type="RefSeq" id="XP_020082840.1">
    <property type="nucleotide sequence ID" value="XM_020227251.1"/>
</dbReference>
<gene>
    <name evidence="3" type="primary">LOC109706440</name>
</gene>
<feature type="region of interest" description="Disordered" evidence="1">
    <location>
        <begin position="1"/>
        <end position="171"/>
    </location>
</feature>
<organism evidence="2 3">
    <name type="scientific">Ananas comosus</name>
    <name type="common">Pineapple</name>
    <name type="synonym">Ananas ananas</name>
    <dbReference type="NCBI Taxonomy" id="4615"/>
    <lineage>
        <taxon>Eukaryota</taxon>
        <taxon>Viridiplantae</taxon>
        <taxon>Streptophyta</taxon>
        <taxon>Embryophyta</taxon>
        <taxon>Tracheophyta</taxon>
        <taxon>Spermatophyta</taxon>
        <taxon>Magnoliopsida</taxon>
        <taxon>Liliopsida</taxon>
        <taxon>Poales</taxon>
        <taxon>Bromeliaceae</taxon>
        <taxon>Bromelioideae</taxon>
        <taxon>Ananas</taxon>
    </lineage>
</organism>
<evidence type="ECO:0000313" key="2">
    <source>
        <dbReference type="Proteomes" id="UP000515123"/>
    </source>
</evidence>
<feature type="compositionally biased region" description="Basic and acidic residues" evidence="1">
    <location>
        <begin position="148"/>
        <end position="158"/>
    </location>
</feature>
<name>A0A6P5ENH2_ANACO</name>
<dbReference type="GeneID" id="109706440"/>